<feature type="transmembrane region" description="Helical" evidence="14">
    <location>
        <begin position="279"/>
        <end position="297"/>
    </location>
</feature>
<dbReference type="Pfam" id="PF12250">
    <property type="entry name" value="AftA_N"/>
    <property type="match status" value="1"/>
</dbReference>
<feature type="region of interest" description="Disordered" evidence="13">
    <location>
        <begin position="1"/>
        <end position="23"/>
    </location>
</feature>
<evidence type="ECO:0000256" key="14">
    <source>
        <dbReference type="SAM" id="Phobius"/>
    </source>
</evidence>
<evidence type="ECO:0000256" key="9">
    <source>
        <dbReference type="ARBA" id="ARBA00022989"/>
    </source>
</evidence>
<name>A0A2V4BMH6_9PSEU</name>
<keyword evidence="6" id="KW-1003">Cell membrane</keyword>
<feature type="transmembrane region" description="Helical" evidence="14">
    <location>
        <begin position="353"/>
        <end position="377"/>
    </location>
</feature>
<evidence type="ECO:0000256" key="5">
    <source>
        <dbReference type="ARBA" id="ARBA00020482"/>
    </source>
</evidence>
<evidence type="ECO:0000256" key="8">
    <source>
        <dbReference type="ARBA" id="ARBA00022692"/>
    </source>
</evidence>
<comment type="caution">
    <text evidence="17">The sequence shown here is derived from an EMBL/GenBank/DDBJ whole genome shotgun (WGS) entry which is preliminary data.</text>
</comment>
<dbReference type="GO" id="GO:0044038">
    <property type="term" value="P:cell wall macromolecule biosynthetic process"/>
    <property type="evidence" value="ECO:0007669"/>
    <property type="project" value="InterPro"/>
</dbReference>
<gene>
    <name evidence="17" type="ORF">BAY60_05835</name>
</gene>
<feature type="transmembrane region" description="Helical" evidence="14">
    <location>
        <begin position="94"/>
        <end position="113"/>
    </location>
</feature>
<comment type="catalytic activity">
    <reaction evidence="12">
        <text>Adds an alpha-D-arabinofuranosyl group from trans,octacis-decaprenylphospho-beta-D-arabinofuranose at the 5-O-position of the eighth, tenth and twelfth galactofuranose unit of the galactofuranan chain of [beta-D-galactofuranosyl-(1-&gt;5)-beta-D-galactofuranosyl-(1-&gt;6)]14-beta-D-galactofuranosyl-(1-&gt;5)-beta-D-galactofuranosyl-(1-&gt;4)-alpha-L-rhamnopyranosyl-(1-&gt;3)-N-acetyl-alpha-D-glucosaminyl-diphospho-trans,octacis-decaprenol.</text>
        <dbReference type="EC" id="2.4.2.46"/>
    </reaction>
</comment>
<evidence type="ECO:0000256" key="4">
    <source>
        <dbReference type="ARBA" id="ARBA00012037"/>
    </source>
</evidence>
<keyword evidence="9 14" id="KW-1133">Transmembrane helix</keyword>
<evidence type="ECO:0000313" key="18">
    <source>
        <dbReference type="Proteomes" id="UP000249915"/>
    </source>
</evidence>
<evidence type="ECO:0000313" key="17">
    <source>
        <dbReference type="EMBL" id="PXY31853.1"/>
    </source>
</evidence>
<feature type="transmembrane region" description="Helical" evidence="14">
    <location>
        <begin position="32"/>
        <end position="50"/>
    </location>
</feature>
<keyword evidence="18" id="KW-1185">Reference proteome</keyword>
<dbReference type="InterPro" id="IPR020959">
    <property type="entry name" value="ArabinofuranosylTrfase_AftA_C"/>
</dbReference>
<feature type="transmembrane region" description="Helical" evidence="14">
    <location>
        <begin position="62"/>
        <end position="82"/>
    </location>
</feature>
<evidence type="ECO:0000256" key="2">
    <source>
        <dbReference type="ARBA" id="ARBA00004776"/>
    </source>
</evidence>
<evidence type="ECO:0000256" key="7">
    <source>
        <dbReference type="ARBA" id="ARBA00022679"/>
    </source>
</evidence>
<keyword evidence="8 14" id="KW-0812">Transmembrane</keyword>
<protein>
    <recommendedName>
        <fullName evidence="5">Galactan 5-O-arabinofuranosyltransferase</fullName>
        <ecNumber evidence="4">2.4.2.46</ecNumber>
    </recommendedName>
    <alternativeName>
        <fullName evidence="11">Arabinofuranosyltransferase AftA</fullName>
    </alternativeName>
</protein>
<evidence type="ECO:0000256" key="10">
    <source>
        <dbReference type="ARBA" id="ARBA00023136"/>
    </source>
</evidence>
<feature type="transmembrane region" description="Helical" evidence="14">
    <location>
        <begin position="256"/>
        <end position="273"/>
    </location>
</feature>
<feature type="domain" description="Arabinofuranosyltransferase AftA C-terminal" evidence="15">
    <location>
        <begin position="475"/>
        <end position="645"/>
    </location>
</feature>
<dbReference type="Pfam" id="PF12249">
    <property type="entry name" value="AftA_C"/>
    <property type="match status" value="1"/>
</dbReference>
<evidence type="ECO:0000259" key="15">
    <source>
        <dbReference type="Pfam" id="PF12249"/>
    </source>
</evidence>
<comment type="subcellular location">
    <subcellularLocation>
        <location evidence="1">Cell membrane</location>
        <topology evidence="1">Multi-pass membrane protein</topology>
    </subcellularLocation>
</comment>
<reference evidence="17 18" key="1">
    <citation type="submission" date="2016-07" db="EMBL/GenBank/DDBJ databases">
        <title>Draft genome sequence of Prauserella muralis DSM 45305, isolated from a mould-covered wall in an indoor environment.</title>
        <authorList>
            <person name="Ruckert C."/>
            <person name="Albersmeier A."/>
            <person name="Jiang C.-L."/>
            <person name="Jiang Y."/>
            <person name="Kalinowski J."/>
            <person name="Schneider O."/>
            <person name="Winkler A."/>
            <person name="Zotchev S.B."/>
        </authorList>
    </citation>
    <scope>NUCLEOTIDE SEQUENCE [LARGE SCALE GENOMIC DNA]</scope>
    <source>
        <strain evidence="17 18">DSM 45305</strain>
    </source>
</reference>
<feature type="transmembrane region" description="Helical" evidence="14">
    <location>
        <begin position="384"/>
        <end position="407"/>
    </location>
</feature>
<evidence type="ECO:0000256" key="13">
    <source>
        <dbReference type="SAM" id="MobiDB-lite"/>
    </source>
</evidence>
<dbReference type="GO" id="GO:0045227">
    <property type="term" value="P:capsule polysaccharide biosynthetic process"/>
    <property type="evidence" value="ECO:0007669"/>
    <property type="project" value="UniProtKB-UniPathway"/>
</dbReference>
<dbReference type="Proteomes" id="UP000249915">
    <property type="component" value="Unassembled WGS sequence"/>
</dbReference>
<dbReference type="AlphaFoldDB" id="A0A2V4BMH6"/>
<keyword evidence="10 14" id="KW-0472">Membrane</keyword>
<feature type="transmembrane region" description="Helical" evidence="14">
    <location>
        <begin position="309"/>
        <end position="333"/>
    </location>
</feature>
<proteinExistence type="inferred from homology"/>
<evidence type="ECO:0000259" key="16">
    <source>
        <dbReference type="Pfam" id="PF12250"/>
    </source>
</evidence>
<keyword evidence="7" id="KW-0808">Transferase</keyword>
<evidence type="ECO:0000256" key="6">
    <source>
        <dbReference type="ARBA" id="ARBA00022475"/>
    </source>
</evidence>
<comment type="pathway">
    <text evidence="2">Cell wall biogenesis; cell wall polysaccharide biosynthesis.</text>
</comment>
<evidence type="ECO:0000256" key="11">
    <source>
        <dbReference type="ARBA" id="ARBA00033184"/>
    </source>
</evidence>
<feature type="domain" description="Arabinofuranosyltransferase AftA N-terminal" evidence="16">
    <location>
        <begin position="32"/>
        <end position="446"/>
    </location>
</feature>
<evidence type="ECO:0000256" key="12">
    <source>
        <dbReference type="ARBA" id="ARBA00034030"/>
    </source>
</evidence>
<dbReference type="EC" id="2.4.2.46" evidence="4"/>
<dbReference type="EMBL" id="MASW01000001">
    <property type="protein sequence ID" value="PXY31853.1"/>
    <property type="molecule type" value="Genomic_DNA"/>
</dbReference>
<dbReference type="InterPro" id="IPR020963">
    <property type="entry name" value="ArabinofuranosylTrfase_AftA_N"/>
</dbReference>
<feature type="transmembrane region" description="Helical" evidence="14">
    <location>
        <begin position="184"/>
        <end position="203"/>
    </location>
</feature>
<feature type="transmembrane region" description="Helical" evidence="14">
    <location>
        <begin position="413"/>
        <end position="439"/>
    </location>
</feature>
<accession>A0A2V4BMH6</accession>
<sequence>MDLPVTRAEEAAPSGRRPSPPLLGPGRFTAELVLAGLLTVLVSLAIQFGVNRLPTLLPGTNVPAALMALAGGVLLVLTFGLLRYAPLQRWPGWLRLAGVWTLLAALPTAVLALRLQTTRFFLGGSSVDNSFRLRYFERMASSAGLNDMNYQGVAPYYPGGWFWLGGRFANLAGLQGWEAYKPYSILWASLSAVLAFVLWSLVVRRRTALLASMATLLAGFVTSGVEEPYAWPTTAWLPPIAVLTWTQLRRRDRAPWWPFVLVAVYLGACAVTYTLHLGFGALLVVLFTVLAGVLAVREGERAGSVVRRLLPRLVLVGALSAVLALVVWAPFILQGGLGEDNAAARFLPSGSAYLPIPFVPDSAFGLLCLAGLVWSVLRARRSPVAFVLLTCAALVYAWFALSTMALAMNTTLLAFRFLATLSVVLAVAGVFGTLELLGYVVRTWRQWRRPVLALAVVLASLGSIALLQDGMRGSLSKVIERAETDYYPSGHTPSRTRDVSDPGAWTGALIRTIDRLGTGEPTDEILLSEHSQVMIFRPYWGFHELTPHYANPLGRYKARSAEVRTWAASTSPDQLWTRMHDGPFEPAPTMLVLRREPDGSLRYTIKYDTFPRKIPVAGDPVTFDPALFDSPRFERRDVGPYTVIALR</sequence>
<feature type="transmembrane region" description="Helical" evidence="14">
    <location>
        <begin position="451"/>
        <end position="467"/>
    </location>
</feature>
<evidence type="ECO:0000256" key="1">
    <source>
        <dbReference type="ARBA" id="ARBA00004651"/>
    </source>
</evidence>
<comment type="similarity">
    <text evidence="3">Belongs to the glycosyltransferase 85 family.</text>
</comment>
<dbReference type="UniPathway" id="UPA00963"/>
<dbReference type="GO" id="GO:0016757">
    <property type="term" value="F:glycosyltransferase activity"/>
    <property type="evidence" value="ECO:0007669"/>
    <property type="project" value="InterPro"/>
</dbReference>
<organism evidence="17 18">
    <name type="scientific">Prauserella muralis</name>
    <dbReference type="NCBI Taxonomy" id="588067"/>
    <lineage>
        <taxon>Bacteria</taxon>
        <taxon>Bacillati</taxon>
        <taxon>Actinomycetota</taxon>
        <taxon>Actinomycetes</taxon>
        <taxon>Pseudonocardiales</taxon>
        <taxon>Pseudonocardiaceae</taxon>
        <taxon>Prauserella</taxon>
    </lineage>
</organism>
<evidence type="ECO:0000256" key="3">
    <source>
        <dbReference type="ARBA" id="ARBA00009655"/>
    </source>
</evidence>
<dbReference type="GO" id="GO:0005886">
    <property type="term" value="C:plasma membrane"/>
    <property type="evidence" value="ECO:0007669"/>
    <property type="project" value="UniProtKB-SubCell"/>
</dbReference>